<feature type="compositionally biased region" description="Low complexity" evidence="2">
    <location>
        <begin position="616"/>
        <end position="627"/>
    </location>
</feature>
<feature type="compositionally biased region" description="Low complexity" evidence="2">
    <location>
        <begin position="596"/>
        <end position="609"/>
    </location>
</feature>
<evidence type="ECO:0000313" key="3">
    <source>
        <dbReference type="EMBL" id="AMD84112.1"/>
    </source>
</evidence>
<reference evidence="4 6" key="2">
    <citation type="submission" date="2017-06" db="EMBL/GenBank/DDBJ databases">
        <authorList>
            <consortium name="Pathogen Informatics"/>
        </authorList>
    </citation>
    <scope>NUCLEOTIDE SEQUENCE [LARGE SCALE GENOMIC DNA]</scope>
    <source>
        <strain evidence="4 6">NCTC12947</strain>
    </source>
</reference>
<evidence type="ECO:0000256" key="2">
    <source>
        <dbReference type="SAM" id="MobiDB-lite"/>
    </source>
</evidence>
<feature type="repeat" description="TPR" evidence="1">
    <location>
        <begin position="714"/>
        <end position="747"/>
    </location>
</feature>
<dbReference type="InterPro" id="IPR006597">
    <property type="entry name" value="Sel1-like"/>
</dbReference>
<dbReference type="EMBL" id="CP014227">
    <property type="protein sequence ID" value="AMD84112.1"/>
    <property type="molecule type" value="Genomic_DNA"/>
</dbReference>
<dbReference type="PANTHER" id="PTHR11102">
    <property type="entry name" value="SEL-1-LIKE PROTEIN"/>
    <property type="match status" value="1"/>
</dbReference>
<dbReference type="Gene3D" id="1.25.40.10">
    <property type="entry name" value="Tetratricopeptide repeat domain"/>
    <property type="match status" value="4"/>
</dbReference>
<dbReference type="Proteomes" id="UP000215539">
    <property type="component" value="Chromosome 1"/>
</dbReference>
<accession>A0AAX2GZ85</accession>
<dbReference type="KEGG" id="chg:AXF12_00295"/>
<dbReference type="GO" id="GO:0008800">
    <property type="term" value="F:beta-lactamase activity"/>
    <property type="evidence" value="ECO:0007669"/>
    <property type="project" value="UniProtKB-EC"/>
</dbReference>
<dbReference type="SUPFAM" id="SSF81901">
    <property type="entry name" value="HCP-like"/>
    <property type="match status" value="4"/>
</dbReference>
<dbReference type="Pfam" id="PF08238">
    <property type="entry name" value="Sel1"/>
    <property type="match status" value="16"/>
</dbReference>
<organism evidence="4 6">
    <name type="scientific">Capnocytophaga haemolytica</name>
    <dbReference type="NCBI Taxonomy" id="45243"/>
    <lineage>
        <taxon>Bacteria</taxon>
        <taxon>Pseudomonadati</taxon>
        <taxon>Bacteroidota</taxon>
        <taxon>Flavobacteriia</taxon>
        <taxon>Flavobacteriales</taxon>
        <taxon>Flavobacteriaceae</taxon>
        <taxon>Capnocytophaga</taxon>
    </lineage>
</organism>
<evidence type="ECO:0000313" key="5">
    <source>
        <dbReference type="Proteomes" id="UP000065822"/>
    </source>
</evidence>
<evidence type="ECO:0000313" key="4">
    <source>
        <dbReference type="EMBL" id="SNV13365.1"/>
    </source>
</evidence>
<keyword evidence="1" id="KW-0802">TPR repeat</keyword>
<keyword evidence="5" id="KW-1185">Reference proteome</keyword>
<keyword evidence="4" id="KW-0378">Hydrolase</keyword>
<dbReference type="SMART" id="SM00671">
    <property type="entry name" value="SEL1"/>
    <property type="match status" value="17"/>
</dbReference>
<evidence type="ECO:0000313" key="6">
    <source>
        <dbReference type="Proteomes" id="UP000215539"/>
    </source>
</evidence>
<protein>
    <submittedName>
        <fullName evidence="4">Beta-lactamase hcpC</fullName>
        <ecNumber evidence="4">3.5.2.6</ecNumber>
    </submittedName>
</protein>
<dbReference type="PANTHER" id="PTHR11102:SF160">
    <property type="entry name" value="ERAD-ASSOCIATED E3 UBIQUITIN-PROTEIN LIGASE COMPONENT HRD3"/>
    <property type="match status" value="1"/>
</dbReference>
<dbReference type="InterPro" id="IPR011990">
    <property type="entry name" value="TPR-like_helical_dom_sf"/>
</dbReference>
<gene>
    <name evidence="4" type="primary">hcpC</name>
    <name evidence="3" type="ORF">AXF12_00295</name>
    <name evidence="4" type="ORF">SAMEA44541418_01714</name>
</gene>
<sequence length="830" mass="92310">MKNFILAICLLCISMVYGQDSNTKKLIKAAEGGDVKAQTELADLYYKGKGGLKRSFQEGFKWYLKAAEAGDLQAQGQVAEIYFTGRGAPKSPEKGVEWLTKVAESGDAKAKRQLALCYKEGKGVEASNAQYIRWIADVAENEKPEIQMDLAKAYYNGDGVQKDINKAKYWAEKAKKQGYAEADYLIGTWLYEVNPSNPEAIDRLTKAADKGNAEAEYNLSEAYLAGKGVAQSDETALKWLEKAARGGSAEAEYKLATYYFTGENSLIGKSYKKAFEWFQKAAQKGNAEAQFQLAVCYYNGIGVKQSYQDAFNWISKAVASKATPIAENNLGVIYTTGHGAKASNAQALELFEKAANTGDAMAQYNAGVSLLDPQQLDVKKAFDYLEKSAAQNNLLALKKLGDLYFTGKYTNQSAERAFEYYTKVSKLTPKAQEQMLKYFYQQEKEHYAEALFSLAQCYADGKGVKKSTVQACNLAIKAANLDNKAAFDWLNKRVEKNDPKESADVQLAVADGYYYAKLVRKQNDKAFPIYDKLAKQQDNLTAQKRLIEYYFDAKNPDKSDEKALYWAEKVAKKGDVETQRLLGMYYMKEVPDVKKAPAAPASKPVATKPAPKKAKSTPVAATASTTTEPIEIQRETDPVRAELLRRQRGGKPALEVQAHPKKTVQPQRQVVRQAPKAVAPAAPKVAEAPKGPMKRINETKGLFWLSKAAEHNDEEALDALGSYFYNKKDFTQALNNFQRAARRDYAPAQFNLANCYYNGNGVERSFEKAAIYYKQAARRDYAPAQFRLGHCYYHGEGIAQSDNRAADWFDKACDAGVAKSCEMLKIVNKK</sequence>
<dbReference type="RefSeq" id="WP_066427547.1">
    <property type="nucleotide sequence ID" value="NZ_CP014227.1"/>
</dbReference>
<dbReference type="Proteomes" id="UP000065822">
    <property type="component" value="Chromosome"/>
</dbReference>
<feature type="region of interest" description="Disordered" evidence="2">
    <location>
        <begin position="596"/>
        <end position="627"/>
    </location>
</feature>
<dbReference type="InterPro" id="IPR019734">
    <property type="entry name" value="TPR_rpt"/>
</dbReference>
<dbReference type="AlphaFoldDB" id="A0AAX2GZ85"/>
<evidence type="ECO:0000256" key="1">
    <source>
        <dbReference type="PROSITE-ProRule" id="PRU00339"/>
    </source>
</evidence>
<dbReference type="EMBL" id="LT906449">
    <property type="protein sequence ID" value="SNV13365.1"/>
    <property type="molecule type" value="Genomic_DNA"/>
</dbReference>
<proteinExistence type="predicted"/>
<dbReference type="EC" id="3.5.2.6" evidence="4"/>
<dbReference type="InterPro" id="IPR050767">
    <property type="entry name" value="Sel1_AlgK"/>
</dbReference>
<dbReference type="PROSITE" id="PS50005">
    <property type="entry name" value="TPR"/>
    <property type="match status" value="1"/>
</dbReference>
<reference evidence="3 5" key="1">
    <citation type="submission" date="2016-02" db="EMBL/GenBank/DDBJ databases">
        <authorList>
            <person name="Holder M.E."/>
            <person name="Ajami N.J."/>
            <person name="Petrosino J.F."/>
        </authorList>
    </citation>
    <scope>NUCLEOTIDE SEQUENCE [LARGE SCALE GENOMIC DNA]</scope>
    <source>
        <strain evidence="3 5">CCUG 32990</strain>
    </source>
</reference>
<name>A0AAX2GZ85_9FLAO</name>